<gene>
    <name evidence="2" type="ORF">CGC55_01200</name>
    <name evidence="3" type="ORF">NCTC11653_00036</name>
</gene>
<evidence type="ECO:0000313" key="2">
    <source>
        <dbReference type="EMBL" id="ATA83199.1"/>
    </source>
</evidence>
<dbReference type="Gene3D" id="3.40.1580.10">
    <property type="entry name" value="SMI1/KNR4-like"/>
    <property type="match status" value="1"/>
</dbReference>
<dbReference type="RefSeq" id="WP_002679143.1">
    <property type="nucleotide sequence ID" value="NZ_CALGFZ010000003.1"/>
</dbReference>
<dbReference type="Pfam" id="PF09346">
    <property type="entry name" value="SMI1_KNR4"/>
    <property type="match status" value="1"/>
</dbReference>
<reference evidence="4" key="2">
    <citation type="submission" date="2017-06" db="EMBL/GenBank/DDBJ databases">
        <title>Capnocytophaga spp. assemblies.</title>
        <authorList>
            <person name="Gulvik C.A."/>
        </authorList>
    </citation>
    <scope>NUCLEOTIDE SEQUENCE [LARGE SCALE GENOMIC DNA]</scope>
    <source>
        <strain evidence="4">KC1668</strain>
    </source>
</reference>
<name>A0AAX2I7A9_CAPSP</name>
<evidence type="ECO:0000313" key="4">
    <source>
        <dbReference type="Proteomes" id="UP000217301"/>
    </source>
</evidence>
<dbReference type="Proteomes" id="UP000249902">
    <property type="component" value="Unassembled WGS sequence"/>
</dbReference>
<dbReference type="InterPro" id="IPR018958">
    <property type="entry name" value="Knr4/Smi1-like_dom"/>
</dbReference>
<feature type="domain" description="Knr4/Smi1-like" evidence="1">
    <location>
        <begin position="36"/>
        <end position="182"/>
    </location>
</feature>
<dbReference type="SUPFAM" id="SSF160631">
    <property type="entry name" value="SMI1/KNR4-like"/>
    <property type="match status" value="1"/>
</dbReference>
<organism evidence="3 5">
    <name type="scientific">Capnocytophaga sputigena</name>
    <dbReference type="NCBI Taxonomy" id="1019"/>
    <lineage>
        <taxon>Bacteria</taxon>
        <taxon>Pseudomonadati</taxon>
        <taxon>Bacteroidota</taxon>
        <taxon>Flavobacteriia</taxon>
        <taxon>Flavobacteriales</taxon>
        <taxon>Flavobacteriaceae</taxon>
        <taxon>Capnocytophaga</taxon>
    </lineage>
</organism>
<dbReference type="KEGG" id="cspu:CGC55_01200"/>
<dbReference type="Proteomes" id="UP000217301">
    <property type="component" value="Chromosome"/>
</dbReference>
<dbReference type="EMBL" id="CP022385">
    <property type="protein sequence ID" value="ATA83199.1"/>
    <property type="molecule type" value="Genomic_DNA"/>
</dbReference>
<dbReference type="SMART" id="SM00860">
    <property type="entry name" value="SMI1_KNR4"/>
    <property type="match status" value="1"/>
</dbReference>
<dbReference type="EMBL" id="UAVP01000003">
    <property type="protein sequence ID" value="SQA74158.1"/>
    <property type="molecule type" value="Genomic_DNA"/>
</dbReference>
<reference evidence="2" key="1">
    <citation type="journal article" date="2017" name="Genome Announc.">
        <title>Twelve Complete Reference Genomes of Clinical Isolates in the Capnocytophaga Genus.</title>
        <authorList>
            <person name="Villarma A."/>
            <person name="Gulvik C.A."/>
            <person name="Rowe L.A."/>
            <person name="Sheth M."/>
            <person name="Juieng P."/>
            <person name="Nicholson A.C."/>
            <person name="Loparev V.N."/>
            <person name="McQuiston J.R."/>
        </authorList>
    </citation>
    <scope>NUCLEOTIDE SEQUENCE</scope>
    <source>
        <strain evidence="2">KC1668</strain>
    </source>
</reference>
<sequence>MKIPFNFELFKKRLNLFLEKIEDLGGEVEPLTIEKPATEDEIKAVESKLGYTLPPHFREVLLENTAHLEFYWDINDITDEDEDFPPDDLNAIFCGVLRFGLDLLLLYEKRRASWQKDVFPNYEDKYDRVWHNKMAFQKVRNGDFIAIELEPENYGKVVYLSHDGSENHGLYIADNFKEFLMNYAAVGCTGGEDWQWESFYTQDKGIDPTSKNAKTWYKVLRINPKELEG</sequence>
<dbReference type="AlphaFoldDB" id="A0AAX2I7A9"/>
<evidence type="ECO:0000259" key="1">
    <source>
        <dbReference type="SMART" id="SM00860"/>
    </source>
</evidence>
<proteinExistence type="predicted"/>
<evidence type="ECO:0000313" key="3">
    <source>
        <dbReference type="EMBL" id="SQA74158.1"/>
    </source>
</evidence>
<keyword evidence="4" id="KW-1185">Reference proteome</keyword>
<dbReference type="InterPro" id="IPR037883">
    <property type="entry name" value="Knr4/Smi1-like_sf"/>
</dbReference>
<accession>A0AAX2I7A9</accession>
<reference evidence="3 5" key="3">
    <citation type="submission" date="2018-06" db="EMBL/GenBank/DDBJ databases">
        <authorList>
            <consortium name="Pathogen Informatics"/>
            <person name="Doyle S."/>
        </authorList>
    </citation>
    <scope>NUCLEOTIDE SEQUENCE [LARGE SCALE GENOMIC DNA]</scope>
    <source>
        <strain evidence="3 5">NCTC11653</strain>
    </source>
</reference>
<protein>
    <submittedName>
        <fullName evidence="3">SMI1 / KNR4 family</fullName>
    </submittedName>
    <submittedName>
        <fullName evidence="2">SMI1/KNR4 family protein</fullName>
    </submittedName>
</protein>
<evidence type="ECO:0000313" key="5">
    <source>
        <dbReference type="Proteomes" id="UP000249902"/>
    </source>
</evidence>